<dbReference type="GeneID" id="64116273"/>
<dbReference type="AlphaFoldDB" id="A0A2T4PRD0"/>
<dbReference type="PANTHER" id="PTHR10000:SF8">
    <property type="entry name" value="HAD SUPERFAMILY HYDROLASE-LIKE, TYPE 3"/>
    <property type="match status" value="1"/>
</dbReference>
<organism evidence="1 2">
    <name type="scientific">Mammaliicoccus vitulinus</name>
    <dbReference type="NCBI Taxonomy" id="71237"/>
    <lineage>
        <taxon>Bacteria</taxon>
        <taxon>Bacillati</taxon>
        <taxon>Bacillota</taxon>
        <taxon>Bacilli</taxon>
        <taxon>Bacillales</taxon>
        <taxon>Staphylococcaceae</taxon>
        <taxon>Mammaliicoccus</taxon>
    </lineage>
</organism>
<sequence length="268" mass="30025">MAYKYIVMDMDDTLLTSKNEISEKTYTYLKEKQKEGMKLILASGRPTAGMMKHADALDLKNNGGYIVSYNGAFVIDAKDNNVVFKQTINKDDANKIIDYCRTQNFFYLTYIDDQIIHDRTHEYMNIESDLTGLPMKKVDDIKDVINEDVPKVMGVDYEENIAKANSELNGEFSHEVSSTISKPYFLEFMDGQVSKGKSLQKLFDQINADFSEVIAFGDSLNDSDMLEKSAVGVAMGNANDTIKGIADLVTDDHDNDGIVTALEKILAQ</sequence>
<dbReference type="Pfam" id="PF08282">
    <property type="entry name" value="Hydrolase_3"/>
    <property type="match status" value="1"/>
</dbReference>
<dbReference type="NCBIfam" id="TIGR00099">
    <property type="entry name" value="Cof-subfamily"/>
    <property type="match status" value="1"/>
</dbReference>
<evidence type="ECO:0000313" key="1">
    <source>
        <dbReference type="EMBL" id="PTI28648.1"/>
    </source>
</evidence>
<proteinExistence type="predicted"/>
<protein>
    <submittedName>
        <fullName evidence="1">Cof-type HAD-IIB family hydrolase</fullName>
    </submittedName>
</protein>
<dbReference type="GO" id="GO:0000287">
    <property type="term" value="F:magnesium ion binding"/>
    <property type="evidence" value="ECO:0007669"/>
    <property type="project" value="TreeGrafter"/>
</dbReference>
<dbReference type="SFLD" id="SFLDG01144">
    <property type="entry name" value="C2.B.4:_PGP_Like"/>
    <property type="match status" value="1"/>
</dbReference>
<dbReference type="Gene3D" id="3.40.50.1000">
    <property type="entry name" value="HAD superfamily/HAD-like"/>
    <property type="match status" value="1"/>
</dbReference>
<dbReference type="InterPro" id="IPR036412">
    <property type="entry name" value="HAD-like_sf"/>
</dbReference>
<gene>
    <name evidence="1" type="ORF">BU072_10990</name>
</gene>
<dbReference type="CDD" id="cd07516">
    <property type="entry name" value="HAD_Pase"/>
    <property type="match status" value="1"/>
</dbReference>
<dbReference type="SFLD" id="SFLDG01140">
    <property type="entry name" value="C2.B:_Phosphomannomutase_and_P"/>
    <property type="match status" value="1"/>
</dbReference>
<dbReference type="GO" id="GO:0016791">
    <property type="term" value="F:phosphatase activity"/>
    <property type="evidence" value="ECO:0007669"/>
    <property type="project" value="TreeGrafter"/>
</dbReference>
<dbReference type="RefSeq" id="WP_107537084.1">
    <property type="nucleotide sequence ID" value="NZ_BMDF01000002.1"/>
</dbReference>
<keyword evidence="1" id="KW-0378">Hydrolase</keyword>
<dbReference type="GO" id="GO:0005829">
    <property type="term" value="C:cytosol"/>
    <property type="evidence" value="ECO:0007669"/>
    <property type="project" value="TreeGrafter"/>
</dbReference>
<dbReference type="PANTHER" id="PTHR10000">
    <property type="entry name" value="PHOSPHOSERINE PHOSPHATASE"/>
    <property type="match status" value="1"/>
</dbReference>
<dbReference type="SUPFAM" id="SSF56784">
    <property type="entry name" value="HAD-like"/>
    <property type="match status" value="1"/>
</dbReference>
<dbReference type="InterPro" id="IPR023214">
    <property type="entry name" value="HAD_sf"/>
</dbReference>
<dbReference type="InterPro" id="IPR006379">
    <property type="entry name" value="HAD-SF_hydro_IIB"/>
</dbReference>
<dbReference type="NCBIfam" id="TIGR01484">
    <property type="entry name" value="HAD-SF-IIB"/>
    <property type="match status" value="1"/>
</dbReference>
<evidence type="ECO:0000313" key="2">
    <source>
        <dbReference type="Proteomes" id="UP000241209"/>
    </source>
</evidence>
<dbReference type="EMBL" id="PZFK01000025">
    <property type="protein sequence ID" value="PTI28648.1"/>
    <property type="molecule type" value="Genomic_DNA"/>
</dbReference>
<dbReference type="SFLD" id="SFLDS00003">
    <property type="entry name" value="Haloacid_Dehalogenase"/>
    <property type="match status" value="1"/>
</dbReference>
<comment type="caution">
    <text evidence="1">The sequence shown here is derived from an EMBL/GenBank/DDBJ whole genome shotgun (WGS) entry which is preliminary data.</text>
</comment>
<reference evidence="1 2" key="1">
    <citation type="journal article" date="2016" name="Front. Microbiol.">
        <title>Comprehensive Phylogenetic Analysis of Bovine Non-aureus Staphylococci Species Based on Whole-Genome Sequencing.</title>
        <authorList>
            <person name="Naushad S."/>
            <person name="Barkema H.W."/>
            <person name="Luby C."/>
            <person name="Condas L.A."/>
            <person name="Nobrega D.B."/>
            <person name="Carson D.A."/>
            <person name="De Buck J."/>
        </authorList>
    </citation>
    <scope>NUCLEOTIDE SEQUENCE [LARGE SCALE GENOMIC DNA]</scope>
    <source>
        <strain evidence="1 2">SNUC 2204</strain>
    </source>
</reference>
<dbReference type="Gene3D" id="3.30.1240.10">
    <property type="match status" value="1"/>
</dbReference>
<dbReference type="STRING" id="1167632.GCA_000286335_00970"/>
<accession>A0A2T4PRD0</accession>
<dbReference type="Proteomes" id="UP000241209">
    <property type="component" value="Unassembled WGS sequence"/>
</dbReference>
<dbReference type="InterPro" id="IPR000150">
    <property type="entry name" value="Cof"/>
</dbReference>
<name>A0A2T4PRD0_9STAP</name>